<accession>A0AAV4AHL5</accession>
<dbReference type="Proteomes" id="UP000735302">
    <property type="component" value="Unassembled WGS sequence"/>
</dbReference>
<comment type="caution">
    <text evidence="1">The sequence shown here is derived from an EMBL/GenBank/DDBJ whole genome shotgun (WGS) entry which is preliminary data.</text>
</comment>
<keyword evidence="2" id="KW-1185">Reference proteome</keyword>
<dbReference type="EMBL" id="BLXT01003842">
    <property type="protein sequence ID" value="GFO07174.1"/>
    <property type="molecule type" value="Genomic_DNA"/>
</dbReference>
<sequence>MQTLQNSTATLPPQQPKFGYCMYSQSTRRRSQVFRASARIRTRGRKFTADLRVDLCRSQAAFAIQCATNTPTLPKRRSFDI</sequence>
<name>A0AAV4AHL5_9GAST</name>
<reference evidence="1 2" key="1">
    <citation type="journal article" date="2021" name="Elife">
        <title>Chloroplast acquisition without the gene transfer in kleptoplastic sea slugs, Plakobranchus ocellatus.</title>
        <authorList>
            <person name="Maeda T."/>
            <person name="Takahashi S."/>
            <person name="Yoshida T."/>
            <person name="Shimamura S."/>
            <person name="Takaki Y."/>
            <person name="Nagai Y."/>
            <person name="Toyoda A."/>
            <person name="Suzuki Y."/>
            <person name="Arimoto A."/>
            <person name="Ishii H."/>
            <person name="Satoh N."/>
            <person name="Nishiyama T."/>
            <person name="Hasebe M."/>
            <person name="Maruyama T."/>
            <person name="Minagawa J."/>
            <person name="Obokata J."/>
            <person name="Shigenobu S."/>
        </authorList>
    </citation>
    <scope>NUCLEOTIDE SEQUENCE [LARGE SCALE GENOMIC DNA]</scope>
</reference>
<dbReference type="AlphaFoldDB" id="A0AAV4AHL5"/>
<proteinExistence type="predicted"/>
<organism evidence="1 2">
    <name type="scientific">Plakobranchus ocellatus</name>
    <dbReference type="NCBI Taxonomy" id="259542"/>
    <lineage>
        <taxon>Eukaryota</taxon>
        <taxon>Metazoa</taxon>
        <taxon>Spiralia</taxon>
        <taxon>Lophotrochozoa</taxon>
        <taxon>Mollusca</taxon>
        <taxon>Gastropoda</taxon>
        <taxon>Heterobranchia</taxon>
        <taxon>Euthyneura</taxon>
        <taxon>Panpulmonata</taxon>
        <taxon>Sacoglossa</taxon>
        <taxon>Placobranchoidea</taxon>
        <taxon>Plakobranchidae</taxon>
        <taxon>Plakobranchus</taxon>
    </lineage>
</organism>
<evidence type="ECO:0000313" key="2">
    <source>
        <dbReference type="Proteomes" id="UP000735302"/>
    </source>
</evidence>
<evidence type="ECO:0000313" key="1">
    <source>
        <dbReference type="EMBL" id="GFO07174.1"/>
    </source>
</evidence>
<gene>
    <name evidence="1" type="ORF">PoB_003367900</name>
</gene>
<protein>
    <submittedName>
        <fullName evidence="1">Uncharacterized protein</fullName>
    </submittedName>
</protein>